<dbReference type="Gene3D" id="1.10.10.10">
    <property type="entry name" value="Winged helix-like DNA-binding domain superfamily/Winged helix DNA-binding domain"/>
    <property type="match status" value="1"/>
</dbReference>
<organism evidence="2 3">
    <name type="scientific">Cenarchaeum symbiosum (strain A)</name>
    <dbReference type="NCBI Taxonomy" id="414004"/>
    <lineage>
        <taxon>Archaea</taxon>
        <taxon>Nitrososphaerota</taxon>
        <taxon>Candidatus Cenarchaeales</taxon>
        <taxon>Candidatus Cenarchaeaceae</taxon>
        <taxon>Candidatus Cenarchaeum</taxon>
    </lineage>
</organism>
<dbReference type="InterPro" id="IPR036388">
    <property type="entry name" value="WH-like_DNA-bd_sf"/>
</dbReference>
<dbReference type="HOGENOM" id="CLU_079811_0_0_2"/>
<dbReference type="EMBL" id="DP000238">
    <property type="protein sequence ID" value="ABK78496.1"/>
    <property type="molecule type" value="Genomic_DNA"/>
</dbReference>
<evidence type="ECO:0000313" key="2">
    <source>
        <dbReference type="EMBL" id="ABK78496.1"/>
    </source>
</evidence>
<gene>
    <name evidence="2" type="ordered locus">CENSYa_1887</name>
</gene>
<dbReference type="KEGG" id="csy:CENSYa_1887"/>
<evidence type="ECO:0000256" key="1">
    <source>
        <dbReference type="SAM" id="Phobius"/>
    </source>
</evidence>
<sequence length="325" mass="34696">MAIAEGVGPEGMLFVRIDAAFGMMIRASLFVAGMLIVAAAAPVQSLGLVRGLDLTVYPDGLTHVEALLEADPQQPELAASLFGSSIDNFVATGGSGHLLETRITGDGAVIETLGASSVSLEYDIHDLVSKEGRIWSFSLDAPAAYTLLMPEGTVIVGMSRLPASMDAAGGQSLLSLPEGPVRIDYIFAASAAGPQPVPVEPAADIVLPLAVAAAAAAAAAGGILYMRRRTSRVLAPIPDAPRSYMDPQAIFQIKPDLREDDRAIVSFIFRNGGRAMESEIRKRFLQPRTTMWRALKRLERNGIINIEKRDQQNVVTLTDSLEEEE</sequence>
<feature type="transmembrane region" description="Helical" evidence="1">
    <location>
        <begin position="21"/>
        <end position="43"/>
    </location>
</feature>
<dbReference type="STRING" id="414004.CENSYa_1887"/>
<protein>
    <submittedName>
        <fullName evidence="2">Uncharacterized membrane-associated protein</fullName>
    </submittedName>
</protein>
<keyword evidence="1" id="KW-1133">Transmembrane helix</keyword>
<dbReference type="InterPro" id="IPR036390">
    <property type="entry name" value="WH_DNA-bd_sf"/>
</dbReference>
<dbReference type="EnsemblBacteria" id="ABK78496">
    <property type="protein sequence ID" value="ABK78496"/>
    <property type="gene ID" value="CENSYa_1887"/>
</dbReference>
<keyword evidence="1" id="KW-0472">Membrane</keyword>
<reference evidence="2 3" key="1">
    <citation type="journal article" date="2006" name="Proc. Natl. Acad. Sci. U.S.A.">
        <title>Genomic analysis of the uncultivated marine crenarchaeote Cenarchaeum symbiosum.</title>
        <authorList>
            <person name="Hallam S.J."/>
            <person name="Konstantinidis K.T."/>
            <person name="Putnam N."/>
            <person name="Schleper C."/>
            <person name="Watanabe Y."/>
            <person name="Sugahara J."/>
            <person name="Preston C."/>
            <person name="de la Torre J."/>
            <person name="Richardson P.M."/>
            <person name="DeLong E.F."/>
        </authorList>
    </citation>
    <scope>NUCLEOTIDE SEQUENCE [LARGE SCALE GENOMIC DNA]</scope>
    <source>
        <strain evidence="3">A</strain>
    </source>
</reference>
<dbReference type="SUPFAM" id="SSF46785">
    <property type="entry name" value="Winged helix' DNA-binding domain"/>
    <property type="match status" value="1"/>
</dbReference>
<accession>A0RYS9</accession>
<keyword evidence="3" id="KW-1185">Reference proteome</keyword>
<name>A0RYS9_CENSY</name>
<dbReference type="AlphaFoldDB" id="A0RYS9"/>
<dbReference type="Proteomes" id="UP000000758">
    <property type="component" value="Chromosome"/>
</dbReference>
<evidence type="ECO:0000313" key="3">
    <source>
        <dbReference type="Proteomes" id="UP000000758"/>
    </source>
</evidence>
<feature type="transmembrane region" description="Helical" evidence="1">
    <location>
        <begin position="205"/>
        <end position="226"/>
    </location>
</feature>
<proteinExistence type="predicted"/>
<dbReference type="PATRIC" id="fig|414004.10.peg.1723"/>
<keyword evidence="1" id="KW-0812">Transmembrane</keyword>